<dbReference type="EMBL" id="FMTL01000018">
    <property type="protein sequence ID" value="SCW90716.1"/>
    <property type="molecule type" value="Genomic_DNA"/>
</dbReference>
<evidence type="ECO:0000313" key="2">
    <source>
        <dbReference type="Proteomes" id="UP000242418"/>
    </source>
</evidence>
<name>A0AB37ZDC2_9PSED</name>
<keyword evidence="2" id="KW-1185">Reference proteome</keyword>
<reference evidence="1 2" key="1">
    <citation type="submission" date="2016-10" db="EMBL/GenBank/DDBJ databases">
        <authorList>
            <person name="Varghese N."/>
            <person name="Submissions S."/>
        </authorList>
    </citation>
    <scope>NUCLEOTIDE SEQUENCE [LARGE SCALE GENOMIC DNA]</scope>
    <source>
        <strain evidence="1 2">DSM 17833</strain>
    </source>
</reference>
<gene>
    <name evidence="1" type="ORF">SAMN05216370_0174</name>
</gene>
<protein>
    <recommendedName>
        <fullName evidence="3">Beta-ketoadipyl CoA thiolase</fullName>
    </recommendedName>
</protein>
<proteinExistence type="predicted"/>
<dbReference type="AlphaFoldDB" id="A0AB37ZDC2"/>
<sequence>MDKESLRKQLAEQMAGFSGEVVRYAAKPLPDRQPWKKKPTMLDEDYQRALADAEARKIEGEKDADD</sequence>
<accession>A0AB37ZDC2</accession>
<dbReference type="RefSeq" id="WP_031943313.1">
    <property type="nucleotide sequence ID" value="NZ_FMTL01000018.1"/>
</dbReference>
<dbReference type="Proteomes" id="UP000242418">
    <property type="component" value="Unassembled WGS sequence"/>
</dbReference>
<evidence type="ECO:0000313" key="1">
    <source>
        <dbReference type="EMBL" id="SCW90716.1"/>
    </source>
</evidence>
<organism evidence="1 2">
    <name type="scientific">Pseudomonas peli</name>
    <dbReference type="NCBI Taxonomy" id="592361"/>
    <lineage>
        <taxon>Bacteria</taxon>
        <taxon>Pseudomonadati</taxon>
        <taxon>Pseudomonadota</taxon>
        <taxon>Gammaproteobacteria</taxon>
        <taxon>Pseudomonadales</taxon>
        <taxon>Pseudomonadaceae</taxon>
        <taxon>Pseudomonas</taxon>
    </lineage>
</organism>
<evidence type="ECO:0008006" key="3">
    <source>
        <dbReference type="Google" id="ProtNLM"/>
    </source>
</evidence>
<comment type="caution">
    <text evidence="1">The sequence shown here is derived from an EMBL/GenBank/DDBJ whole genome shotgun (WGS) entry which is preliminary data.</text>
</comment>